<evidence type="ECO:0000313" key="3">
    <source>
        <dbReference type="Proteomes" id="UP000669179"/>
    </source>
</evidence>
<evidence type="ECO:0000256" key="1">
    <source>
        <dbReference type="SAM" id="SignalP"/>
    </source>
</evidence>
<protein>
    <submittedName>
        <fullName evidence="2">Uncharacterized protein</fullName>
    </submittedName>
</protein>
<name>A0A939P9B6_9ACTN</name>
<sequence length="164" mass="16681">MRPAIPARLRSPLSQHKAAIATASAGVTALATVLALSTASSAATGSDTASAQGTITRGTTVCAGPINVRLGTGEFLAANGFAFNAAHPNGVAIDWTIRRGELISSQGGTSFFTAATVIRSEHTAQFQVSVQNGDPNLPGSVWVCGTSSLNQPTQVEMTLNRTGA</sequence>
<keyword evidence="3" id="KW-1185">Reference proteome</keyword>
<dbReference type="EMBL" id="JAGEOJ010000005">
    <property type="protein sequence ID" value="MBO2448245.1"/>
    <property type="molecule type" value="Genomic_DNA"/>
</dbReference>
<organism evidence="2 3">
    <name type="scientific">Actinomadura barringtoniae</name>
    <dbReference type="NCBI Taxonomy" id="1427535"/>
    <lineage>
        <taxon>Bacteria</taxon>
        <taxon>Bacillati</taxon>
        <taxon>Actinomycetota</taxon>
        <taxon>Actinomycetes</taxon>
        <taxon>Streptosporangiales</taxon>
        <taxon>Thermomonosporaceae</taxon>
        <taxon>Actinomadura</taxon>
    </lineage>
</organism>
<gene>
    <name evidence="2" type="ORF">J4573_14165</name>
</gene>
<comment type="caution">
    <text evidence="2">The sequence shown here is derived from an EMBL/GenBank/DDBJ whole genome shotgun (WGS) entry which is preliminary data.</text>
</comment>
<feature type="signal peptide" evidence="1">
    <location>
        <begin position="1"/>
        <end position="42"/>
    </location>
</feature>
<dbReference type="AlphaFoldDB" id="A0A939P9B6"/>
<evidence type="ECO:0000313" key="2">
    <source>
        <dbReference type="EMBL" id="MBO2448245.1"/>
    </source>
</evidence>
<reference evidence="2" key="1">
    <citation type="submission" date="2021-03" db="EMBL/GenBank/DDBJ databases">
        <authorList>
            <person name="Kanchanasin P."/>
            <person name="Saeng-In P."/>
            <person name="Phongsopitanun W."/>
            <person name="Yuki M."/>
            <person name="Kudo T."/>
            <person name="Ohkuma M."/>
            <person name="Tanasupawat S."/>
        </authorList>
    </citation>
    <scope>NUCLEOTIDE SEQUENCE</scope>
    <source>
        <strain evidence="2">GKU 128</strain>
    </source>
</reference>
<dbReference type="Proteomes" id="UP000669179">
    <property type="component" value="Unassembled WGS sequence"/>
</dbReference>
<accession>A0A939P9B6</accession>
<keyword evidence="1" id="KW-0732">Signal</keyword>
<proteinExistence type="predicted"/>
<dbReference type="RefSeq" id="WP_208255889.1">
    <property type="nucleotide sequence ID" value="NZ_JAGEOJ010000005.1"/>
</dbReference>
<feature type="chain" id="PRO_5039489855" evidence="1">
    <location>
        <begin position="43"/>
        <end position="164"/>
    </location>
</feature>